<protein>
    <submittedName>
        <fullName evidence="1">Uncharacterized protein</fullName>
    </submittedName>
</protein>
<accession>A0A375BTR9</accession>
<comment type="caution">
    <text evidence="1">The sequence shown here is derived from an EMBL/GenBank/DDBJ whole genome shotgun (WGS) entry which is preliminary data.</text>
</comment>
<dbReference type="EMBL" id="OFSQ01000022">
    <property type="protein sequence ID" value="SOY53228.1"/>
    <property type="molecule type" value="Genomic_DNA"/>
</dbReference>
<sequence length="60" mass="6523">MQATPQRRGLPPTPRRHFVKRSLTSLPSDPIMPGCRPRPAAAAFRAGLRPRAASPPLPLT</sequence>
<organism evidence="1">
    <name type="scientific">Cupriavidus taiwanensis</name>
    <dbReference type="NCBI Taxonomy" id="164546"/>
    <lineage>
        <taxon>Bacteria</taxon>
        <taxon>Pseudomonadati</taxon>
        <taxon>Pseudomonadota</taxon>
        <taxon>Betaproteobacteria</taxon>
        <taxon>Burkholderiales</taxon>
        <taxon>Burkholderiaceae</taxon>
        <taxon>Cupriavidus</taxon>
    </lineage>
</organism>
<name>A0A375BTR9_9BURK</name>
<proteinExistence type="predicted"/>
<reference evidence="1" key="1">
    <citation type="submission" date="2018-01" db="EMBL/GenBank/DDBJ databases">
        <authorList>
            <person name="Clerissi C."/>
        </authorList>
    </citation>
    <scope>NUCLEOTIDE SEQUENCE</scope>
    <source>
        <strain evidence="1">Cupriavidus sp. LMG 19464</strain>
    </source>
</reference>
<dbReference type="AlphaFoldDB" id="A0A375BTR9"/>
<evidence type="ECO:0000313" key="1">
    <source>
        <dbReference type="EMBL" id="SOY53228.1"/>
    </source>
</evidence>
<gene>
    <name evidence="1" type="ORF">CBM2587_A30108</name>
</gene>
<dbReference type="Proteomes" id="UP000256780">
    <property type="component" value="Chromosome CBM2587_a"/>
</dbReference>